<evidence type="ECO:0000313" key="2">
    <source>
        <dbReference type="EMBL" id="PIA44983.1"/>
    </source>
</evidence>
<dbReference type="InterPro" id="IPR016181">
    <property type="entry name" value="Acyl_CoA_acyltransferase"/>
</dbReference>
<keyword evidence="3" id="KW-1185">Reference proteome</keyword>
<evidence type="ECO:0000313" key="3">
    <source>
        <dbReference type="Proteomes" id="UP000230069"/>
    </source>
</evidence>
<dbReference type="GO" id="GO:0016747">
    <property type="term" value="F:acyltransferase activity, transferring groups other than amino-acyl groups"/>
    <property type="evidence" value="ECO:0007669"/>
    <property type="project" value="InterPro"/>
</dbReference>
<dbReference type="STRING" id="218851.A0A2G5DNB0"/>
<dbReference type="OrthoDB" id="630895at2759"/>
<protein>
    <recommendedName>
        <fullName evidence="1">N-acetyltransferase domain-containing protein</fullName>
    </recommendedName>
</protein>
<dbReference type="AlphaFoldDB" id="A0A2G5DNB0"/>
<dbReference type="InterPro" id="IPR000182">
    <property type="entry name" value="GNAT_dom"/>
</dbReference>
<organism evidence="2 3">
    <name type="scientific">Aquilegia coerulea</name>
    <name type="common">Rocky mountain columbine</name>
    <dbReference type="NCBI Taxonomy" id="218851"/>
    <lineage>
        <taxon>Eukaryota</taxon>
        <taxon>Viridiplantae</taxon>
        <taxon>Streptophyta</taxon>
        <taxon>Embryophyta</taxon>
        <taxon>Tracheophyta</taxon>
        <taxon>Spermatophyta</taxon>
        <taxon>Magnoliopsida</taxon>
        <taxon>Ranunculales</taxon>
        <taxon>Ranunculaceae</taxon>
        <taxon>Thalictroideae</taxon>
        <taxon>Aquilegia</taxon>
    </lineage>
</organism>
<proteinExistence type="predicted"/>
<sequence>MNVTPSDISLRPFNLSDVNDYMVWCSDEEVNKYNAYKTIHTIEDGLEELESSVIPHPWYRAICLRGHPIGEIILQQDKRQKNKCRGEIIYTLAKKYWGQGIGTIAVKLAVTTMFRDLTYLERIEAYIDVENVGSQRVAEKVGFSKEGVLRKHWIVKKKSRDMFMYSILRTDKEEYNVFGARNICI</sequence>
<dbReference type="PROSITE" id="PS51186">
    <property type="entry name" value="GNAT"/>
    <property type="match status" value="1"/>
</dbReference>
<dbReference type="Gene3D" id="3.40.630.30">
    <property type="match status" value="1"/>
</dbReference>
<dbReference type="InParanoid" id="A0A2G5DNB0"/>
<reference evidence="2 3" key="1">
    <citation type="submission" date="2017-09" db="EMBL/GenBank/DDBJ databases">
        <title>WGS assembly of Aquilegia coerulea Goldsmith.</title>
        <authorList>
            <person name="Hodges S."/>
            <person name="Kramer E."/>
            <person name="Nordborg M."/>
            <person name="Tomkins J."/>
            <person name="Borevitz J."/>
            <person name="Derieg N."/>
            <person name="Yan J."/>
            <person name="Mihaltcheva S."/>
            <person name="Hayes R.D."/>
            <person name="Rokhsar D."/>
        </authorList>
    </citation>
    <scope>NUCLEOTIDE SEQUENCE [LARGE SCALE GENOMIC DNA]</scope>
    <source>
        <strain evidence="3">cv. Goldsmith</strain>
    </source>
</reference>
<dbReference type="PANTHER" id="PTHR46067:SF27">
    <property type="entry name" value="ACYL-COA N-ACYLTRANSFERASES (NAT) SUPERFAMILY PROTEIN"/>
    <property type="match status" value="1"/>
</dbReference>
<accession>A0A2G5DNB0</accession>
<dbReference type="Pfam" id="PF13302">
    <property type="entry name" value="Acetyltransf_3"/>
    <property type="match status" value="1"/>
</dbReference>
<gene>
    <name evidence="2" type="ORF">AQUCO_01700509v1</name>
</gene>
<dbReference type="PANTHER" id="PTHR46067">
    <property type="entry name" value="ACYL-COA N-ACYLTRANSFERASES (NAT) SUPERFAMILY PROTEIN"/>
    <property type="match status" value="1"/>
</dbReference>
<evidence type="ECO:0000259" key="1">
    <source>
        <dbReference type="PROSITE" id="PS51186"/>
    </source>
</evidence>
<dbReference type="Proteomes" id="UP000230069">
    <property type="component" value="Unassembled WGS sequence"/>
</dbReference>
<dbReference type="EMBL" id="KZ305034">
    <property type="protein sequence ID" value="PIA44983.1"/>
    <property type="molecule type" value="Genomic_DNA"/>
</dbReference>
<name>A0A2G5DNB0_AQUCA</name>
<dbReference type="SUPFAM" id="SSF55729">
    <property type="entry name" value="Acyl-CoA N-acyltransferases (Nat)"/>
    <property type="match status" value="1"/>
</dbReference>
<feature type="domain" description="N-acetyltransferase" evidence="1">
    <location>
        <begin position="8"/>
        <end position="161"/>
    </location>
</feature>